<feature type="domain" description="BED-type" evidence="6">
    <location>
        <begin position="206"/>
        <end position="260"/>
    </location>
</feature>
<dbReference type="InterPro" id="IPR003656">
    <property type="entry name" value="Znf_BED"/>
</dbReference>
<dbReference type="PANTHER" id="PTHR34396">
    <property type="entry name" value="OS03G0264950 PROTEIN-RELATED"/>
    <property type="match status" value="1"/>
</dbReference>
<evidence type="ECO:0000256" key="4">
    <source>
        <dbReference type="PROSITE-ProRule" id="PRU00027"/>
    </source>
</evidence>
<evidence type="ECO:0000259" key="6">
    <source>
        <dbReference type="PROSITE" id="PS50808"/>
    </source>
</evidence>
<evidence type="ECO:0000256" key="5">
    <source>
        <dbReference type="SAM" id="MobiDB-lite"/>
    </source>
</evidence>
<dbReference type="Proteomes" id="UP000479710">
    <property type="component" value="Unassembled WGS sequence"/>
</dbReference>
<dbReference type="SUPFAM" id="SSF140996">
    <property type="entry name" value="Hermes dimerisation domain"/>
    <property type="match status" value="1"/>
</dbReference>
<accession>A0A6G1BZW0</accession>
<dbReference type="PANTHER" id="PTHR34396:SF25">
    <property type="entry name" value="BOUNDARY ELEMENT ASSOCIATED FACTOR"/>
    <property type="match status" value="1"/>
</dbReference>
<evidence type="ECO:0000256" key="1">
    <source>
        <dbReference type="ARBA" id="ARBA00022723"/>
    </source>
</evidence>
<feature type="compositionally biased region" description="Polar residues" evidence="5">
    <location>
        <begin position="155"/>
        <end position="170"/>
    </location>
</feature>
<reference evidence="7 8" key="1">
    <citation type="submission" date="2019-11" db="EMBL/GenBank/DDBJ databases">
        <title>Whole genome sequence of Oryza granulata.</title>
        <authorList>
            <person name="Li W."/>
        </authorList>
    </citation>
    <scope>NUCLEOTIDE SEQUENCE [LARGE SCALE GENOMIC DNA]</scope>
    <source>
        <strain evidence="8">cv. Menghai</strain>
        <tissue evidence="7">Leaf</tissue>
    </source>
</reference>
<sequence>MLPPSRVRPAPPRDAAPMESSPLISTGFPTRHPPLTQFFPPPPTPSPPQPHLPQATPLPRFRPPPRFSASRAADLLWPTPLPAPRVGLAHPCGGQAMGGRGEQPATIEDSREWASINDDSAGVDFSTGWPPVAEEEFVRGRNFRVAIADSFSRQATMATPGSSQVQTSHATAAVGTEEDKAVDVVNVSEGEEEENSDDGGQPSKRKLTSVVWNDFEKVRVDGVWKAKCNHCNKKLSATSRNGTTHLKTHLKTCPYNNKKAGTKVQTNLRFGTTEKGAVAVENNVFDQDVARKALHSMIILHEYPLSIVDHHGFRKFVSALQPLFKMATRNTIRRDIVSFYEGEKRKARIFLQRTNCRVAITTDLWTAENQKRGYMAVTGHFIDDSWMLRSCILRSIS</sequence>
<protein>
    <recommendedName>
        <fullName evidence="6">BED-type domain-containing protein</fullName>
    </recommendedName>
</protein>
<dbReference type="GO" id="GO:0008270">
    <property type="term" value="F:zinc ion binding"/>
    <property type="evidence" value="ECO:0007669"/>
    <property type="project" value="UniProtKB-KW"/>
</dbReference>
<dbReference type="InterPro" id="IPR036236">
    <property type="entry name" value="Znf_C2H2_sf"/>
</dbReference>
<feature type="region of interest" description="Disordered" evidence="5">
    <location>
        <begin position="1"/>
        <end position="67"/>
    </location>
</feature>
<dbReference type="AlphaFoldDB" id="A0A6G1BZW0"/>
<organism evidence="7 8">
    <name type="scientific">Oryza meyeriana var. granulata</name>
    <dbReference type="NCBI Taxonomy" id="110450"/>
    <lineage>
        <taxon>Eukaryota</taxon>
        <taxon>Viridiplantae</taxon>
        <taxon>Streptophyta</taxon>
        <taxon>Embryophyta</taxon>
        <taxon>Tracheophyta</taxon>
        <taxon>Spermatophyta</taxon>
        <taxon>Magnoliopsida</taxon>
        <taxon>Liliopsida</taxon>
        <taxon>Poales</taxon>
        <taxon>Poaceae</taxon>
        <taxon>BOP clade</taxon>
        <taxon>Oryzoideae</taxon>
        <taxon>Oryzeae</taxon>
        <taxon>Oryzinae</taxon>
        <taxon>Oryza</taxon>
        <taxon>Oryza meyeriana</taxon>
    </lineage>
</organism>
<evidence type="ECO:0000313" key="8">
    <source>
        <dbReference type="Proteomes" id="UP000479710"/>
    </source>
</evidence>
<dbReference type="SMART" id="SM00614">
    <property type="entry name" value="ZnF_BED"/>
    <property type="match status" value="1"/>
</dbReference>
<name>A0A6G1BZW0_9ORYZ</name>
<keyword evidence="2 4" id="KW-0863">Zinc-finger</keyword>
<evidence type="ECO:0000313" key="7">
    <source>
        <dbReference type="EMBL" id="KAF0892923.1"/>
    </source>
</evidence>
<dbReference type="Pfam" id="PF02892">
    <property type="entry name" value="zf-BED"/>
    <property type="match status" value="1"/>
</dbReference>
<evidence type="ECO:0000256" key="3">
    <source>
        <dbReference type="ARBA" id="ARBA00022833"/>
    </source>
</evidence>
<comment type="caution">
    <text evidence="7">The sequence shown here is derived from an EMBL/GenBank/DDBJ whole genome shotgun (WGS) entry which is preliminary data.</text>
</comment>
<dbReference type="EMBL" id="SPHZ02000011">
    <property type="protein sequence ID" value="KAF0892923.1"/>
    <property type="molecule type" value="Genomic_DNA"/>
</dbReference>
<feature type="region of interest" description="Disordered" evidence="5">
    <location>
        <begin position="155"/>
        <end position="181"/>
    </location>
</feature>
<proteinExistence type="predicted"/>
<dbReference type="OrthoDB" id="1900170at2759"/>
<dbReference type="InterPro" id="IPR053031">
    <property type="entry name" value="Cuticle_assoc_protein"/>
</dbReference>
<gene>
    <name evidence="7" type="ORF">E2562_019576</name>
</gene>
<keyword evidence="8" id="KW-1185">Reference proteome</keyword>
<evidence type="ECO:0000256" key="2">
    <source>
        <dbReference type="ARBA" id="ARBA00022771"/>
    </source>
</evidence>
<keyword evidence="3" id="KW-0862">Zinc</keyword>
<dbReference type="GO" id="GO:0005634">
    <property type="term" value="C:nucleus"/>
    <property type="evidence" value="ECO:0007669"/>
    <property type="project" value="TreeGrafter"/>
</dbReference>
<keyword evidence="1" id="KW-0479">Metal-binding</keyword>
<dbReference type="PROSITE" id="PS50808">
    <property type="entry name" value="ZF_BED"/>
    <property type="match status" value="1"/>
</dbReference>
<feature type="compositionally biased region" description="Pro residues" evidence="5">
    <location>
        <begin position="39"/>
        <end position="51"/>
    </location>
</feature>
<dbReference type="SUPFAM" id="SSF57667">
    <property type="entry name" value="beta-beta-alpha zinc fingers"/>
    <property type="match status" value="1"/>
</dbReference>
<dbReference type="GO" id="GO:1990837">
    <property type="term" value="F:sequence-specific double-stranded DNA binding"/>
    <property type="evidence" value="ECO:0007669"/>
    <property type="project" value="TreeGrafter"/>
</dbReference>
<dbReference type="GO" id="GO:0006357">
    <property type="term" value="P:regulation of transcription by RNA polymerase II"/>
    <property type="evidence" value="ECO:0007669"/>
    <property type="project" value="TreeGrafter"/>
</dbReference>